<feature type="domain" description="Periplasmic binding protein" evidence="4">
    <location>
        <begin position="54"/>
        <end position="308"/>
    </location>
</feature>
<proteinExistence type="inferred from homology"/>
<accession>A0A644VY31</accession>
<dbReference type="GO" id="GO:0030246">
    <property type="term" value="F:carbohydrate binding"/>
    <property type="evidence" value="ECO:0007669"/>
    <property type="project" value="UniProtKB-ARBA"/>
</dbReference>
<organism evidence="5">
    <name type="scientific">bioreactor metagenome</name>
    <dbReference type="NCBI Taxonomy" id="1076179"/>
    <lineage>
        <taxon>unclassified sequences</taxon>
        <taxon>metagenomes</taxon>
        <taxon>ecological metagenomes</taxon>
    </lineage>
</organism>
<evidence type="ECO:0000256" key="2">
    <source>
        <dbReference type="ARBA" id="ARBA00007639"/>
    </source>
</evidence>
<name>A0A644VY31_9ZZZZ</name>
<dbReference type="PROSITE" id="PS51257">
    <property type="entry name" value="PROKAR_LIPOPROTEIN"/>
    <property type="match status" value="1"/>
</dbReference>
<dbReference type="Pfam" id="PF13407">
    <property type="entry name" value="Peripla_BP_4"/>
    <property type="match status" value="1"/>
</dbReference>
<dbReference type="GO" id="GO:0030313">
    <property type="term" value="C:cell envelope"/>
    <property type="evidence" value="ECO:0007669"/>
    <property type="project" value="UniProtKB-SubCell"/>
</dbReference>
<dbReference type="PANTHER" id="PTHR46847">
    <property type="entry name" value="D-ALLOSE-BINDING PERIPLASMIC PROTEIN-RELATED"/>
    <property type="match status" value="1"/>
</dbReference>
<dbReference type="Gene3D" id="3.40.50.2300">
    <property type="match status" value="2"/>
</dbReference>
<keyword evidence="3" id="KW-0732">Signal</keyword>
<dbReference type="InterPro" id="IPR025997">
    <property type="entry name" value="SBP_2_dom"/>
</dbReference>
<dbReference type="InterPro" id="IPR028082">
    <property type="entry name" value="Peripla_BP_I"/>
</dbReference>
<dbReference type="SUPFAM" id="SSF53822">
    <property type="entry name" value="Periplasmic binding protein-like I"/>
    <property type="match status" value="1"/>
</dbReference>
<gene>
    <name evidence="5" type="primary">rbsB_5</name>
    <name evidence="5" type="ORF">SDC9_42553</name>
</gene>
<dbReference type="PANTHER" id="PTHR46847:SF1">
    <property type="entry name" value="D-ALLOSE-BINDING PERIPLASMIC PROTEIN-RELATED"/>
    <property type="match status" value="1"/>
</dbReference>
<comment type="similarity">
    <text evidence="2">Belongs to the bacterial solute-binding protein 2 family.</text>
</comment>
<sequence>MKKVTALALVLVLVAGIISGCSSTGSAATATPSAAPSASESPSPSSTEKEVYIAAVAAEVGIPYFTTMQWGAMDAAKDYNVKLYWTGSAEWDFTKQMTYVDGVMATNPDALLLVPTDSSAMISYVKEWMDKGLPVISCDAALEEHVDLVGYNSDPYQGGAAAAEYYFKLNGAGGIYLPVSTNPGSYGANQRIAGFVETMKKLDPTCKMLETLFPGNDANKAAQLVGAAITGNPDMTGIFVATSAPAEGAASAVIEAGKQGKIKLAAFDADPQQIQDLKDGVYDVLVAQNPYQMGYDAVENLAKYVRGELKKEDFTKDVVHYDVCLLTRDNVDDADVQHFKYIAELSEVGY</sequence>
<dbReference type="CDD" id="cd20007">
    <property type="entry name" value="PBP1_ABC_sugar_binding-like"/>
    <property type="match status" value="1"/>
</dbReference>
<protein>
    <submittedName>
        <fullName evidence="5">Ribose import binding protein RbsB</fullName>
    </submittedName>
</protein>
<evidence type="ECO:0000259" key="4">
    <source>
        <dbReference type="Pfam" id="PF13407"/>
    </source>
</evidence>
<dbReference type="EMBL" id="VSSQ01000507">
    <property type="protein sequence ID" value="MPL96375.1"/>
    <property type="molecule type" value="Genomic_DNA"/>
</dbReference>
<comment type="caution">
    <text evidence="5">The sequence shown here is derived from an EMBL/GenBank/DDBJ whole genome shotgun (WGS) entry which is preliminary data.</text>
</comment>
<dbReference type="AlphaFoldDB" id="A0A644VY31"/>
<evidence type="ECO:0000256" key="3">
    <source>
        <dbReference type="ARBA" id="ARBA00022729"/>
    </source>
</evidence>
<reference evidence="5" key="1">
    <citation type="submission" date="2019-08" db="EMBL/GenBank/DDBJ databases">
        <authorList>
            <person name="Kucharzyk K."/>
            <person name="Murdoch R.W."/>
            <person name="Higgins S."/>
            <person name="Loffler F."/>
        </authorList>
    </citation>
    <scope>NUCLEOTIDE SEQUENCE</scope>
</reference>
<evidence type="ECO:0000256" key="1">
    <source>
        <dbReference type="ARBA" id="ARBA00004196"/>
    </source>
</evidence>
<comment type="subcellular location">
    <subcellularLocation>
        <location evidence="1">Cell envelope</location>
    </subcellularLocation>
</comment>
<evidence type="ECO:0000313" key="5">
    <source>
        <dbReference type="EMBL" id="MPL96375.1"/>
    </source>
</evidence>